<dbReference type="EMBL" id="QLQD01000039">
    <property type="protein sequence ID" value="RLU57518.1"/>
    <property type="molecule type" value="Genomic_DNA"/>
</dbReference>
<feature type="transmembrane region" description="Helical" evidence="2">
    <location>
        <begin position="159"/>
        <end position="181"/>
    </location>
</feature>
<dbReference type="Pfam" id="PF02517">
    <property type="entry name" value="Rce1-like"/>
    <property type="match status" value="1"/>
</dbReference>
<dbReference type="SMR" id="A0A3L8GM76"/>
<feature type="transmembrane region" description="Helical" evidence="2">
    <location>
        <begin position="9"/>
        <end position="28"/>
    </location>
</feature>
<keyword evidence="2" id="KW-0812">Transmembrane</keyword>
<dbReference type="GeneID" id="35765773"/>
<dbReference type="AlphaFoldDB" id="A0A3L8GM76"/>
<dbReference type="STRING" id="1346.BMF34_03480"/>
<proteinExistence type="inferred from homology"/>
<dbReference type="InterPro" id="IPR052710">
    <property type="entry name" value="CAAX_protease"/>
</dbReference>
<keyword evidence="5" id="KW-0378">Hydrolase</keyword>
<name>A0A3L8GM76_STRIN</name>
<evidence type="ECO:0000313" key="4">
    <source>
        <dbReference type="EMBL" id="AHY15512.1"/>
    </source>
</evidence>
<evidence type="ECO:0000256" key="1">
    <source>
        <dbReference type="ARBA" id="ARBA00009067"/>
    </source>
</evidence>
<keyword evidence="5" id="KW-0482">Metalloprotease</keyword>
<dbReference type="Proteomes" id="UP000025245">
    <property type="component" value="Chromosome"/>
</dbReference>
<evidence type="ECO:0000256" key="2">
    <source>
        <dbReference type="SAM" id="Phobius"/>
    </source>
</evidence>
<protein>
    <submittedName>
        <fullName evidence="5">CPBP family intramembrane metalloprotease</fullName>
    </submittedName>
</protein>
<dbReference type="RefSeq" id="WP_003099087.1">
    <property type="nucleotide sequence ID" value="NZ_CP010783.1"/>
</dbReference>
<dbReference type="GO" id="GO:0004175">
    <property type="term" value="F:endopeptidase activity"/>
    <property type="evidence" value="ECO:0007669"/>
    <property type="project" value="UniProtKB-ARBA"/>
</dbReference>
<keyword evidence="5" id="KW-0645">Protease</keyword>
<evidence type="ECO:0000313" key="6">
    <source>
        <dbReference type="Proteomes" id="UP000025245"/>
    </source>
</evidence>
<dbReference type="OrthoDB" id="8607342at2"/>
<accession>A0A3L8GM76</accession>
<dbReference type="GO" id="GO:0080120">
    <property type="term" value="P:CAAX-box protein maturation"/>
    <property type="evidence" value="ECO:0007669"/>
    <property type="project" value="UniProtKB-ARBA"/>
</dbReference>
<organism evidence="5 7">
    <name type="scientific">Streptococcus iniae</name>
    <name type="common">Streptococcus shiloi</name>
    <dbReference type="NCBI Taxonomy" id="1346"/>
    <lineage>
        <taxon>Bacteria</taxon>
        <taxon>Bacillati</taxon>
        <taxon>Bacillota</taxon>
        <taxon>Bacilli</taxon>
        <taxon>Lactobacillales</taxon>
        <taxon>Streptococcaceae</taxon>
        <taxon>Streptococcus</taxon>
    </lineage>
</organism>
<evidence type="ECO:0000313" key="5">
    <source>
        <dbReference type="EMBL" id="RLU57518.1"/>
    </source>
</evidence>
<dbReference type="KEGG" id="sio:DW64_03350"/>
<keyword evidence="2" id="KW-1133">Transmembrane helix</keyword>
<gene>
    <name evidence="5" type="ORF">DIY07_03785</name>
    <name evidence="4" type="ORF">DQ08_03355</name>
</gene>
<dbReference type="PANTHER" id="PTHR36435:SF1">
    <property type="entry name" value="CAAX AMINO TERMINAL PROTEASE FAMILY PROTEIN"/>
    <property type="match status" value="1"/>
</dbReference>
<dbReference type="EMBL" id="CP007586">
    <property type="protein sequence ID" value="AHY15512.1"/>
    <property type="molecule type" value="Genomic_DNA"/>
</dbReference>
<dbReference type="InterPro" id="IPR003675">
    <property type="entry name" value="Rce1/LyrA-like_dom"/>
</dbReference>
<comment type="similarity">
    <text evidence="1">Belongs to the UPF0177 family.</text>
</comment>
<dbReference type="KEGG" id="siq:DQ08_03355"/>
<sequence>MLKIQDKKVILWPLIYILLMGIANFLSAQVFHVTYGESDYVKTMLPFMVILAAYSSLCFYSQGKQLETNWQPTGNSRIFMLIFVPIVVMALFFIVRNVTFEMSFLIPLLVTFLVGFAEEMMFRRVLFVSLLKQSDLASAVIDSAIIFSLLHSINVLGGLPFGQMLIQLIMTFIAGIFYALMYHQTKSITLLVVSHWLWDYLVLGGASQKYPLIGIATTVLMLMQLLVVLFFVLKQRKAK</sequence>
<reference evidence="4 6" key="1">
    <citation type="journal article" date="2014" name="Genome Announc.">
        <title>Complete Genome Sequence of a Virulent Strain, Streptococcus iniae ISET0901, Isolated from Diseased Tilapia.</title>
        <authorList>
            <person name="Pridgeon J.W."/>
            <person name="Zhang D."/>
            <person name="Zhang L."/>
        </authorList>
    </citation>
    <scope>NUCLEOTIDE SEQUENCE [LARGE SCALE GENOMIC DNA]</scope>
    <source>
        <strain evidence="4 6">ISET0901</strain>
    </source>
</reference>
<dbReference type="Proteomes" id="UP000269148">
    <property type="component" value="Unassembled WGS sequence"/>
</dbReference>
<keyword evidence="2" id="KW-0472">Membrane</keyword>
<feature type="transmembrane region" description="Helical" evidence="2">
    <location>
        <begin position="212"/>
        <end position="233"/>
    </location>
</feature>
<feature type="domain" description="CAAX prenyl protease 2/Lysostaphin resistance protein A-like" evidence="3">
    <location>
        <begin position="103"/>
        <end position="200"/>
    </location>
</feature>
<evidence type="ECO:0000259" key="3">
    <source>
        <dbReference type="Pfam" id="PF02517"/>
    </source>
</evidence>
<dbReference type="GO" id="GO:0008237">
    <property type="term" value="F:metallopeptidase activity"/>
    <property type="evidence" value="ECO:0007669"/>
    <property type="project" value="UniProtKB-KW"/>
</dbReference>
<dbReference type="GO" id="GO:0006508">
    <property type="term" value="P:proteolysis"/>
    <property type="evidence" value="ECO:0007669"/>
    <property type="project" value="UniProtKB-KW"/>
</dbReference>
<dbReference type="KEGG" id="siz:SI82_03585"/>
<dbReference type="PANTHER" id="PTHR36435">
    <property type="entry name" value="SLR1288 PROTEIN"/>
    <property type="match status" value="1"/>
</dbReference>
<keyword evidence="6" id="KW-1185">Reference proteome</keyword>
<feature type="transmembrane region" description="Helical" evidence="2">
    <location>
        <begin position="40"/>
        <end position="57"/>
    </location>
</feature>
<feature type="transmembrane region" description="Helical" evidence="2">
    <location>
        <begin position="134"/>
        <end position="153"/>
    </location>
</feature>
<feature type="transmembrane region" description="Helical" evidence="2">
    <location>
        <begin position="78"/>
        <end position="98"/>
    </location>
</feature>
<feature type="transmembrane region" description="Helical" evidence="2">
    <location>
        <begin position="104"/>
        <end position="122"/>
    </location>
</feature>
<reference evidence="5 7" key="2">
    <citation type="submission" date="2018-06" db="EMBL/GenBank/DDBJ databases">
        <title>Mutators as drivers of adaptation in pathogenic bacteria and a risk factor for host jumps and vaccine escape.</title>
        <authorList>
            <person name="Barnes A.C."/>
            <person name="Silayeva O."/>
        </authorList>
    </citation>
    <scope>NUCLEOTIDE SEQUENCE [LARGE SCALE GENOMIC DNA]</scope>
    <source>
        <strain evidence="5 7">QMA0445</strain>
    </source>
</reference>
<evidence type="ECO:0000313" key="7">
    <source>
        <dbReference type="Proteomes" id="UP000269148"/>
    </source>
</evidence>